<comment type="caution">
    <text evidence="1">The sequence shown here is derived from an EMBL/GenBank/DDBJ whole genome shotgun (WGS) entry which is preliminary data.</text>
</comment>
<dbReference type="InterPro" id="IPR027417">
    <property type="entry name" value="P-loop_NTPase"/>
</dbReference>
<dbReference type="SUPFAM" id="SSF52540">
    <property type="entry name" value="P-loop containing nucleoside triphosphate hydrolases"/>
    <property type="match status" value="1"/>
</dbReference>
<evidence type="ECO:0000313" key="2">
    <source>
        <dbReference type="Proteomes" id="UP000321513"/>
    </source>
</evidence>
<gene>
    <name evidence="1" type="ORF">SAE01_44810</name>
</gene>
<proteinExistence type="predicted"/>
<dbReference type="EMBL" id="BJYT01000035">
    <property type="protein sequence ID" value="GEO11985.1"/>
    <property type="molecule type" value="Genomic_DNA"/>
</dbReference>
<reference evidence="1 2" key="1">
    <citation type="submission" date="2019-07" db="EMBL/GenBank/DDBJ databases">
        <title>Whole genome shotgun sequence of Segetibacter aerophilus NBRC 106135.</title>
        <authorList>
            <person name="Hosoyama A."/>
            <person name="Uohara A."/>
            <person name="Ohji S."/>
            <person name="Ichikawa N."/>
        </authorList>
    </citation>
    <scope>NUCLEOTIDE SEQUENCE [LARGE SCALE GENOMIC DNA]</scope>
    <source>
        <strain evidence="1 2">NBRC 106135</strain>
    </source>
</reference>
<name>A0A512BJC4_9BACT</name>
<sequence length="803" mass="91742">MEEIKFTKPAFKVRQQNIDYFELKEEYFPKNDFVFSREMLSLGKIEEYIEQVKHLGTLDLQKEETVVFNFQVGKGKTTLNYKLIKDYYDSGYYVIVCSPFIKLVFKDDKWVTDSFPLVEIELPEHIKKVTKSGKLFLHSGLNKVFRATFSGSTSLEEKKETAKTIPYKVRVHIMTINTLLANSGDDAGEQSFVKKLYLSHLLKATEHKKVVLFLDEIHEGVKNFRSLLIPNLLRWKGSIKKVFISSATFTPATIPVIKAASLLTKKEIKVYELARTKNDIQAKIHLHVFNSAYNSTSKKLMNAVDSIIQNYKSKDLPLSIITGTKGLAKNIAVNSYGKNVIDKPHKTDPSLSLEAINLCTTDTQVLYQQDQNNIGTTFKTGINIDKADHVLFIIIPAIKKEIKYRHYGTFSDGIPSIVQAFGRLRNGGDIHVFIHEPVELLGNSRSYPKLFHSKDFIEHRKVNSHYDAVIKKYTGKVSEIAAFVADMETDIKKPPSTAILKDKEEFGFWYHNQHEYLLLHSKAVALNHKNPSFGSFLSPYILWACLHDQFANATLNTITYYDYRKTVIINAANATKTFFQIISKWQSEIKTQGFRASLEELTQYIGQEKNVSGEIETITYEVGVKKWSAASLINKEPNLTKAAIEALYEVYSGKHYSLKDKAHYLNSGISASTMEDDTDLLKAYKELGELQLDFEIWFISEMIPHKGGFYVRHDLQQDLEDDLVAKITTAVDDLKTLDYVLQNKGISFLQHLGKDSKSDKKSIYNEFRDLSFKVSSKPTQIQGKKHFKVELITVHTPEILLFQ</sequence>
<evidence type="ECO:0000313" key="1">
    <source>
        <dbReference type="EMBL" id="GEO11985.1"/>
    </source>
</evidence>
<organism evidence="1 2">
    <name type="scientific">Segetibacter aerophilus</name>
    <dbReference type="NCBI Taxonomy" id="670293"/>
    <lineage>
        <taxon>Bacteria</taxon>
        <taxon>Pseudomonadati</taxon>
        <taxon>Bacteroidota</taxon>
        <taxon>Chitinophagia</taxon>
        <taxon>Chitinophagales</taxon>
        <taxon>Chitinophagaceae</taxon>
        <taxon>Segetibacter</taxon>
    </lineage>
</organism>
<dbReference type="RefSeq" id="WP_147206112.1">
    <property type="nucleotide sequence ID" value="NZ_BJYT01000035.1"/>
</dbReference>
<keyword evidence="2" id="KW-1185">Reference proteome</keyword>
<dbReference type="AlphaFoldDB" id="A0A512BJC4"/>
<accession>A0A512BJC4</accession>
<protein>
    <submittedName>
        <fullName evidence="1">Uncharacterized protein</fullName>
    </submittedName>
</protein>
<dbReference type="Proteomes" id="UP000321513">
    <property type="component" value="Unassembled WGS sequence"/>
</dbReference>
<dbReference type="OrthoDB" id="642699at2"/>